<proteinExistence type="predicted"/>
<dbReference type="STRING" id="1503.CLPU_2c02010"/>
<comment type="caution">
    <text evidence="1">The sequence shown here is derived from an EMBL/GenBank/DDBJ whole genome shotgun (WGS) entry which is preliminary data.</text>
</comment>
<keyword evidence="2" id="KW-1185">Reference proteome</keyword>
<reference evidence="2" key="1">
    <citation type="submission" date="2015-07" db="EMBL/GenBank/DDBJ databases">
        <title>Draft genome sequence of the purine-degrading Gottschalkia purinilyticum DSM 1384 (formerly Clostridium purinilyticum).</title>
        <authorList>
            <person name="Poehlein A."/>
            <person name="Schiel-Bengelsdorf B."/>
            <person name="Bengelsdorf F.R."/>
            <person name="Daniel R."/>
            <person name="Duerre P."/>
        </authorList>
    </citation>
    <scope>NUCLEOTIDE SEQUENCE [LARGE SCALE GENOMIC DNA]</scope>
    <source>
        <strain evidence="2">DSM 1384</strain>
    </source>
</reference>
<protein>
    <submittedName>
        <fullName evidence="1">Uncharacterized protein</fullName>
    </submittedName>
</protein>
<dbReference type="AlphaFoldDB" id="A0A0L0WE55"/>
<accession>A0A0L0WE55</accession>
<evidence type="ECO:0000313" key="1">
    <source>
        <dbReference type="EMBL" id="KNF09749.1"/>
    </source>
</evidence>
<name>A0A0L0WE55_GOTPU</name>
<organism evidence="1 2">
    <name type="scientific">Gottschalkia purinilytica</name>
    <name type="common">Clostridium purinilyticum</name>
    <dbReference type="NCBI Taxonomy" id="1503"/>
    <lineage>
        <taxon>Bacteria</taxon>
        <taxon>Bacillati</taxon>
        <taxon>Bacillota</taxon>
        <taxon>Tissierellia</taxon>
        <taxon>Tissierellales</taxon>
        <taxon>Gottschalkiaceae</taxon>
        <taxon>Gottschalkia</taxon>
    </lineage>
</organism>
<evidence type="ECO:0000313" key="2">
    <source>
        <dbReference type="Proteomes" id="UP000037267"/>
    </source>
</evidence>
<dbReference type="Proteomes" id="UP000037267">
    <property type="component" value="Unassembled WGS sequence"/>
</dbReference>
<dbReference type="EMBL" id="LGSS01000002">
    <property type="protein sequence ID" value="KNF09749.1"/>
    <property type="molecule type" value="Genomic_DNA"/>
</dbReference>
<dbReference type="RefSeq" id="WP_050354131.1">
    <property type="nucleotide sequence ID" value="NZ_LGSS01000002.1"/>
</dbReference>
<sequence>MVVDTNLAFAVTCSSCGRLNVQNLSFFDLYNNKRYMVNCSCGDTNAIIKARDTKSIWLEINCIDCQEVHIFKYSLRYIIKKGIISRCTDTGMEICFMGNSDIVNKNISNYENNTIDIINEIDLKEYFTNYDIMIRCLEKVKWLKDNNRITCDCGKQDITIEIFSDRIEVKCTNCQSIKVVYAENEEDYSNVSDKCMITMHQHRFECIDAIKNNDKNK</sequence>
<dbReference type="OrthoDB" id="1678992at2"/>
<gene>
    <name evidence="1" type="ORF">CLPU_2c02010</name>
</gene>